<evidence type="ECO:0000313" key="2">
    <source>
        <dbReference type="Proteomes" id="UP000279275"/>
    </source>
</evidence>
<protein>
    <recommendedName>
        <fullName evidence="3">Tetratricopeptide repeat protein</fullName>
    </recommendedName>
</protein>
<proteinExistence type="predicted"/>
<reference evidence="1 2" key="1">
    <citation type="submission" date="2018-10" db="EMBL/GenBank/DDBJ databases">
        <title>Isolation from cow dung.</title>
        <authorList>
            <person name="Ling L."/>
        </authorList>
    </citation>
    <scope>NUCLEOTIDE SEQUENCE [LARGE SCALE GENOMIC DNA]</scope>
    <source>
        <strain evidence="1 2">NEAU-LL90</strain>
    </source>
</reference>
<name>A0A3M2KW11_9NOCA</name>
<organism evidence="1 2">
    <name type="scientific">Nocardia stercoris</name>
    <dbReference type="NCBI Taxonomy" id="2483361"/>
    <lineage>
        <taxon>Bacteria</taxon>
        <taxon>Bacillati</taxon>
        <taxon>Actinomycetota</taxon>
        <taxon>Actinomycetes</taxon>
        <taxon>Mycobacteriales</taxon>
        <taxon>Nocardiaceae</taxon>
        <taxon>Nocardia</taxon>
    </lineage>
</organism>
<accession>A0A3M2KW11</accession>
<dbReference type="RefSeq" id="WP_122191647.1">
    <property type="nucleotide sequence ID" value="NZ_RFFH01000022.1"/>
</dbReference>
<keyword evidence="2" id="KW-1185">Reference proteome</keyword>
<dbReference type="OrthoDB" id="8450665at2"/>
<comment type="caution">
    <text evidence="1">The sequence shown here is derived from an EMBL/GenBank/DDBJ whole genome shotgun (WGS) entry which is preliminary data.</text>
</comment>
<dbReference type="EMBL" id="RFFH01000022">
    <property type="protein sequence ID" value="RMI28403.1"/>
    <property type="molecule type" value="Genomic_DNA"/>
</dbReference>
<dbReference type="AlphaFoldDB" id="A0A3M2KW11"/>
<gene>
    <name evidence="1" type="ORF">EBN03_30600</name>
</gene>
<dbReference type="Proteomes" id="UP000279275">
    <property type="component" value="Unassembled WGS sequence"/>
</dbReference>
<sequence length="168" mass="17926">MTDDTTTDPTMDAIARAVAEGRSGDPVAARRQLLTLWSEIGVLGDALHRCTLAHYLADLYPDPARALAWDIRALDAADAVSEQRVQDHDAGLHIAGFYPSLHLNLADSYRRLGSFAAAAEHISAAEKCCPELPDDGYGTVIRTAVREVGEAVARRDTTARSSAPGSAV</sequence>
<evidence type="ECO:0008006" key="3">
    <source>
        <dbReference type="Google" id="ProtNLM"/>
    </source>
</evidence>
<evidence type="ECO:0000313" key="1">
    <source>
        <dbReference type="EMBL" id="RMI28403.1"/>
    </source>
</evidence>